<dbReference type="InterPro" id="IPR032033">
    <property type="entry name" value="Cytochrome_P460"/>
</dbReference>
<evidence type="ECO:0000313" key="2">
    <source>
        <dbReference type="EMBL" id="GAM78175.1"/>
    </source>
</evidence>
<sequence>MFFVMVKDNKNRFSESEHWGDGWGWAMFGAEPTHNESPNKQFCQGCHSPRKDTQWLYVDQYPALLK</sequence>
<dbReference type="Pfam" id="PF16694">
    <property type="entry name" value="Cytochrome_P460"/>
    <property type="match status" value="1"/>
</dbReference>
<reference evidence="2 3" key="1">
    <citation type="submission" date="2015-01" db="EMBL/GenBank/DDBJ databases">
        <title>Vibrio sp. C94 JCM 19241 whole genome shotgun sequence.</title>
        <authorList>
            <person name="Sawabe T."/>
            <person name="Meirelles P."/>
            <person name="Feng G."/>
            <person name="Sayaka M."/>
            <person name="Hattori M."/>
            <person name="Ohkuma M."/>
        </authorList>
    </citation>
    <scope>NUCLEOTIDE SEQUENCE [LARGE SCALE GENOMIC DNA]</scope>
    <source>
        <strain evidence="3">JCM 19241</strain>
    </source>
</reference>
<organism evidence="2 3">
    <name type="scientific">Vibrio ishigakensis</name>
    <dbReference type="NCBI Taxonomy" id="1481914"/>
    <lineage>
        <taxon>Bacteria</taxon>
        <taxon>Pseudomonadati</taxon>
        <taxon>Pseudomonadota</taxon>
        <taxon>Gammaproteobacteria</taxon>
        <taxon>Vibrionales</taxon>
        <taxon>Vibrionaceae</taxon>
        <taxon>Vibrio</taxon>
    </lineage>
</organism>
<evidence type="ECO:0000313" key="3">
    <source>
        <dbReference type="Proteomes" id="UP000031666"/>
    </source>
</evidence>
<comment type="caution">
    <text evidence="2">The sequence shown here is derived from an EMBL/GenBank/DDBJ whole genome shotgun (WGS) entry which is preliminary data.</text>
</comment>
<dbReference type="InterPro" id="IPR038142">
    <property type="entry name" value="Cytochrome_P460_sp"/>
</dbReference>
<dbReference type="EMBL" id="BBSC01000012">
    <property type="protein sequence ID" value="GAM78175.1"/>
    <property type="molecule type" value="Genomic_DNA"/>
</dbReference>
<protein>
    <submittedName>
        <fullName evidence="2">Cytochrome P460</fullName>
    </submittedName>
</protein>
<proteinExistence type="predicted"/>
<dbReference type="Gene3D" id="3.50.70.20">
    <property type="entry name" value="Cytochrome P460"/>
    <property type="match status" value="1"/>
</dbReference>
<dbReference type="AlphaFoldDB" id="A0A0B8QEV2"/>
<reference evidence="2 3" key="2">
    <citation type="submission" date="2015-01" db="EMBL/GenBank/DDBJ databases">
        <authorList>
            <consortium name="NBRP consortium"/>
            <person name="Sawabe T."/>
            <person name="Meirelles P."/>
            <person name="Feng G."/>
            <person name="Sayaka M."/>
            <person name="Hattori M."/>
            <person name="Ohkuma M."/>
        </authorList>
    </citation>
    <scope>NUCLEOTIDE SEQUENCE [LARGE SCALE GENOMIC DNA]</scope>
    <source>
        <strain evidence="3">JCM 19241</strain>
    </source>
</reference>
<evidence type="ECO:0000259" key="1">
    <source>
        <dbReference type="Pfam" id="PF16694"/>
    </source>
</evidence>
<accession>A0A0B8QEV2</accession>
<feature type="domain" description="Cytochrome P460" evidence="1">
    <location>
        <begin position="1"/>
        <end position="57"/>
    </location>
</feature>
<dbReference type="Proteomes" id="UP000031666">
    <property type="component" value="Unassembled WGS sequence"/>
</dbReference>
<name>A0A0B8QEV2_9VIBR</name>
<dbReference type="STRING" id="1481914.JCM19241_4880"/>
<gene>
    <name evidence="2" type="ORF">JCM19241_4880</name>
</gene>